<dbReference type="EMBL" id="CP016782">
    <property type="protein sequence ID" value="ASY27363.1"/>
    <property type="molecule type" value="Genomic_DNA"/>
</dbReference>
<reference evidence="5 6" key="1">
    <citation type="submission" date="2016-07" db="EMBL/GenBank/DDBJ databases">
        <title>High microdiversification within the ubiquitous acI lineage of Actinobacteria.</title>
        <authorList>
            <person name="Neuenschwander S.M."/>
            <person name="Salcher M."/>
            <person name="Ghai R."/>
            <person name="Pernthaler J."/>
        </authorList>
    </citation>
    <scope>NUCLEOTIDE SEQUENCE [LARGE SCALE GENOMIC DNA]</scope>
    <source>
        <strain evidence="5">MMS-VB-114</strain>
    </source>
</reference>
<keyword evidence="3" id="KW-0378">Hydrolase</keyword>
<dbReference type="Pfam" id="PF03575">
    <property type="entry name" value="Peptidase_S51"/>
    <property type="match status" value="1"/>
</dbReference>
<evidence type="ECO:0000256" key="2">
    <source>
        <dbReference type="ARBA" id="ARBA00022670"/>
    </source>
</evidence>
<dbReference type="KEGG" id="plim:PHILAsVB114_01540"/>
<name>A0A249LE69_9ACTN</name>
<evidence type="ECO:0000313" key="5">
    <source>
        <dbReference type="EMBL" id="ASY27363.1"/>
    </source>
</evidence>
<evidence type="ECO:0000256" key="4">
    <source>
        <dbReference type="ARBA" id="ARBA00022825"/>
    </source>
</evidence>
<dbReference type="SUPFAM" id="SSF52317">
    <property type="entry name" value="Class I glutamine amidotransferase-like"/>
    <property type="match status" value="1"/>
</dbReference>
<sequence>MNSERGALALVGSGEYLIQMQEIESDLLQRAISKGKSNTYIQIPTGAGLESADRIEFWKERGAAQAKRIGAQCRFLPILSREDAFKEEYISEISNAGLIYFSGGDPGYITEVFNQTPLWEKIRSEFNSGTSLAGCSAGAMAFGSKIVGIRKSHAQSGLGLISNIEVIPHYDKFLGWVPDRIASIALRSDEGAYLIGIDEDTALVLTDTWQVQGRAKVHVLRGLENSPHTFTSGEEIALVQNFT</sequence>
<dbReference type="RefSeq" id="WP_095697653.1">
    <property type="nucleotide sequence ID" value="NZ_CP016782.1"/>
</dbReference>
<dbReference type="InterPro" id="IPR005320">
    <property type="entry name" value="Peptidase_S51"/>
</dbReference>
<proteinExistence type="inferred from homology"/>
<keyword evidence="2" id="KW-0645">Protease</keyword>
<dbReference type="GO" id="GO:0006508">
    <property type="term" value="P:proteolysis"/>
    <property type="evidence" value="ECO:0007669"/>
    <property type="project" value="UniProtKB-KW"/>
</dbReference>
<keyword evidence="4" id="KW-0720">Serine protease</keyword>
<accession>A0A249LE69</accession>
<protein>
    <submittedName>
        <fullName evidence="5">Cyanophycinase</fullName>
    </submittedName>
</protein>
<dbReference type="AlphaFoldDB" id="A0A249LE69"/>
<dbReference type="Proteomes" id="UP000217221">
    <property type="component" value="Chromosome"/>
</dbReference>
<dbReference type="InterPro" id="IPR029062">
    <property type="entry name" value="Class_I_gatase-like"/>
</dbReference>
<gene>
    <name evidence="5" type="ORF">PHILAsVB114_01540</name>
</gene>
<dbReference type="PANTHER" id="PTHR36175">
    <property type="entry name" value="CYANOPHYCINASE"/>
    <property type="match status" value="1"/>
</dbReference>
<dbReference type="GO" id="GO:0008236">
    <property type="term" value="F:serine-type peptidase activity"/>
    <property type="evidence" value="ECO:0007669"/>
    <property type="project" value="UniProtKB-KW"/>
</dbReference>
<evidence type="ECO:0000256" key="3">
    <source>
        <dbReference type="ARBA" id="ARBA00022801"/>
    </source>
</evidence>
<evidence type="ECO:0000313" key="6">
    <source>
        <dbReference type="Proteomes" id="UP000217221"/>
    </source>
</evidence>
<keyword evidence="6" id="KW-1185">Reference proteome</keyword>
<organism evidence="5 6">
    <name type="scientific">Candidatus Planktophila limnetica</name>
    <dbReference type="NCBI Taxonomy" id="573600"/>
    <lineage>
        <taxon>Bacteria</taxon>
        <taxon>Bacillati</taxon>
        <taxon>Actinomycetota</taxon>
        <taxon>Actinomycetes</taxon>
        <taxon>Candidatus Nanopelagicales</taxon>
        <taxon>Candidatus Nanopelagicaceae</taxon>
        <taxon>Candidatus Planktophila</taxon>
    </lineage>
</organism>
<comment type="similarity">
    <text evidence="1">Belongs to the peptidase S51 family.</text>
</comment>
<evidence type="ECO:0000256" key="1">
    <source>
        <dbReference type="ARBA" id="ARBA00006534"/>
    </source>
</evidence>
<dbReference type="OrthoDB" id="151166at2"/>
<dbReference type="Gene3D" id="3.40.50.880">
    <property type="match status" value="1"/>
</dbReference>
<dbReference type="PANTHER" id="PTHR36175:SF1">
    <property type="entry name" value="CYANOPHYCINASE"/>
    <property type="match status" value="1"/>
</dbReference>